<keyword evidence="3" id="KW-1185">Reference proteome</keyword>
<sequence length="140" mass="15586">MMRTARIVGVHRRKGVRTTVRDQQARPAPDLVGRDFTAETPNKVWTADITYVPTGEGFVCLAVVLNLFSRRVVGWAMADHLRTELVLDALEMAIYNRRPAPGLIHHSDSEYVGAGCSWFPDPHSDGRDRMRLVPGCSLAS</sequence>
<dbReference type="PATRIC" id="fig|1469144.10.peg.2012"/>
<dbReference type="GO" id="GO:0015074">
    <property type="term" value="P:DNA integration"/>
    <property type="evidence" value="ECO:0007669"/>
    <property type="project" value="InterPro"/>
</dbReference>
<evidence type="ECO:0000259" key="1">
    <source>
        <dbReference type="PROSITE" id="PS50994"/>
    </source>
</evidence>
<evidence type="ECO:0000313" key="3">
    <source>
        <dbReference type="Proteomes" id="UP000070188"/>
    </source>
</evidence>
<dbReference type="InterPro" id="IPR001584">
    <property type="entry name" value="Integrase_cat-core"/>
</dbReference>
<dbReference type="SUPFAM" id="SSF53098">
    <property type="entry name" value="Ribonuclease H-like"/>
    <property type="match status" value="1"/>
</dbReference>
<protein>
    <submittedName>
        <fullName evidence="2">Integrase catalytic subunit</fullName>
    </submittedName>
</protein>
<dbReference type="InterPro" id="IPR036397">
    <property type="entry name" value="RNaseH_sf"/>
</dbReference>
<comment type="caution">
    <text evidence="2">The sequence shown here is derived from an EMBL/GenBank/DDBJ whole genome shotgun (WGS) entry which is preliminary data.</text>
</comment>
<dbReference type="PANTHER" id="PTHR46889">
    <property type="entry name" value="TRANSPOSASE INSF FOR INSERTION SEQUENCE IS3B-RELATED"/>
    <property type="match status" value="1"/>
</dbReference>
<gene>
    <name evidence="2" type="ORF">LI90_1862</name>
</gene>
<dbReference type="InterPro" id="IPR012337">
    <property type="entry name" value="RNaseH-like_sf"/>
</dbReference>
<feature type="domain" description="Integrase catalytic" evidence="1">
    <location>
        <begin position="37"/>
        <end position="108"/>
    </location>
</feature>
<dbReference type="AlphaFoldDB" id="A0A132MSQ9"/>
<dbReference type="Proteomes" id="UP000070188">
    <property type="component" value="Unassembled WGS sequence"/>
</dbReference>
<dbReference type="PANTHER" id="PTHR46889:SF4">
    <property type="entry name" value="TRANSPOSASE INSO FOR INSERTION SEQUENCE ELEMENT IS911B-RELATED"/>
    <property type="match status" value="1"/>
</dbReference>
<evidence type="ECO:0000313" key="2">
    <source>
        <dbReference type="EMBL" id="KWX00834.1"/>
    </source>
</evidence>
<dbReference type="InterPro" id="IPR050900">
    <property type="entry name" value="Transposase_IS3/IS150/IS904"/>
</dbReference>
<dbReference type="Pfam" id="PF00665">
    <property type="entry name" value="rve"/>
    <property type="match status" value="1"/>
</dbReference>
<reference evidence="3" key="1">
    <citation type="submission" date="2015-04" db="EMBL/GenBank/DDBJ databases">
        <title>Physiological reanalysis, assessment of diazotrophy, and genome sequences of multiple isolates of Streptomyces thermoautotrophicus.</title>
        <authorList>
            <person name="MacKellar D.C."/>
            <person name="Lieber L."/>
            <person name="Norman J."/>
            <person name="Bolger A."/>
            <person name="Tobin C."/>
            <person name="Murray J.W."/>
            <person name="Chang R."/>
            <person name="Ford T."/>
            <person name="Nguyen P.Q."/>
            <person name="Woodward J."/>
            <person name="Permingeat H."/>
            <person name="Joshi N.S."/>
            <person name="Silver P.A."/>
            <person name="Usadel B."/>
            <person name="Rutherford A.W."/>
            <person name="Friesen M."/>
            <person name="Prell J."/>
        </authorList>
    </citation>
    <scope>NUCLEOTIDE SEQUENCE [LARGE SCALE GENOMIC DNA]</scope>
    <source>
        <strain evidence="3">H1</strain>
    </source>
</reference>
<dbReference type="STRING" id="1469144.LI90_1862"/>
<proteinExistence type="predicted"/>
<dbReference type="Gene3D" id="3.30.420.10">
    <property type="entry name" value="Ribonuclease H-like superfamily/Ribonuclease H"/>
    <property type="match status" value="1"/>
</dbReference>
<dbReference type="GO" id="GO:0003676">
    <property type="term" value="F:nucleic acid binding"/>
    <property type="evidence" value="ECO:0007669"/>
    <property type="project" value="InterPro"/>
</dbReference>
<dbReference type="EMBL" id="LAXD01000001">
    <property type="protein sequence ID" value="KWX00834.1"/>
    <property type="molecule type" value="Genomic_DNA"/>
</dbReference>
<name>A0A132MSQ9_9ACTN</name>
<organism evidence="2 3">
    <name type="scientific">Carbonactinospora thermoautotrophica</name>
    <dbReference type="NCBI Taxonomy" id="1469144"/>
    <lineage>
        <taxon>Bacteria</taxon>
        <taxon>Bacillati</taxon>
        <taxon>Actinomycetota</taxon>
        <taxon>Actinomycetes</taxon>
        <taxon>Kitasatosporales</taxon>
        <taxon>Carbonactinosporaceae</taxon>
        <taxon>Carbonactinospora</taxon>
    </lineage>
</organism>
<accession>A0A132MSQ9</accession>
<dbReference type="PROSITE" id="PS50994">
    <property type="entry name" value="INTEGRASE"/>
    <property type="match status" value="1"/>
</dbReference>